<dbReference type="GO" id="GO:0005840">
    <property type="term" value="C:ribosome"/>
    <property type="evidence" value="ECO:0007669"/>
    <property type="project" value="UniProtKB-KW"/>
</dbReference>
<gene>
    <name evidence="4" type="ORF">SVIM_LOCUS182496</name>
</gene>
<name>A0A6N2L624_SALVM</name>
<dbReference type="InterPro" id="IPR012677">
    <property type="entry name" value="Nucleotide-bd_a/b_plait_sf"/>
</dbReference>
<dbReference type="GO" id="GO:1990904">
    <property type="term" value="C:ribonucleoprotein complex"/>
    <property type="evidence" value="ECO:0007669"/>
    <property type="project" value="UniProtKB-KW"/>
</dbReference>
<proteinExistence type="inferred from homology"/>
<organism evidence="4">
    <name type="scientific">Salix viminalis</name>
    <name type="common">Common osier</name>
    <name type="synonym">Basket willow</name>
    <dbReference type="NCBI Taxonomy" id="40686"/>
    <lineage>
        <taxon>Eukaryota</taxon>
        <taxon>Viridiplantae</taxon>
        <taxon>Streptophyta</taxon>
        <taxon>Embryophyta</taxon>
        <taxon>Tracheophyta</taxon>
        <taxon>Spermatophyta</taxon>
        <taxon>Magnoliopsida</taxon>
        <taxon>eudicotyledons</taxon>
        <taxon>Gunneridae</taxon>
        <taxon>Pentapetalae</taxon>
        <taxon>rosids</taxon>
        <taxon>fabids</taxon>
        <taxon>Malpighiales</taxon>
        <taxon>Salicaceae</taxon>
        <taxon>Saliceae</taxon>
        <taxon>Salix</taxon>
    </lineage>
</organism>
<evidence type="ECO:0000256" key="2">
    <source>
        <dbReference type="ARBA" id="ARBA00022980"/>
    </source>
</evidence>
<dbReference type="InterPro" id="IPR013025">
    <property type="entry name" value="Ribosomal_uL23-like"/>
</dbReference>
<evidence type="ECO:0000256" key="3">
    <source>
        <dbReference type="ARBA" id="ARBA00023274"/>
    </source>
</evidence>
<dbReference type="GO" id="GO:0003735">
    <property type="term" value="F:structural constituent of ribosome"/>
    <property type="evidence" value="ECO:0007669"/>
    <property type="project" value="InterPro"/>
</dbReference>
<comment type="similarity">
    <text evidence="1">Belongs to the universal ribosomal protein uL23 family.</text>
</comment>
<sequence length="151" mass="16963">MKKIEDSNTLVFIVDLRAGKKKIEDAVKKMHDIQTKKVNTLIRKYNAFLSAVGDWLLMFESLIAACRHGSVVSAWSLCALQDGKNLPSFLPFDAHLENKTASNEHEPPPHANNFIDASQLFAGQNDCREPGTECFIWMGIIAPHEIDQRNV</sequence>
<dbReference type="PANTHER" id="PTHR11620">
    <property type="entry name" value="60S RIBOSOMAL PROTEIN L23A"/>
    <property type="match status" value="1"/>
</dbReference>
<dbReference type="SUPFAM" id="SSF54189">
    <property type="entry name" value="Ribosomal proteins S24e, L23 and L15e"/>
    <property type="match status" value="1"/>
</dbReference>
<evidence type="ECO:0000256" key="1">
    <source>
        <dbReference type="ARBA" id="ARBA00006700"/>
    </source>
</evidence>
<dbReference type="Gene3D" id="3.30.70.330">
    <property type="match status" value="1"/>
</dbReference>
<keyword evidence="3" id="KW-0687">Ribonucleoprotein</keyword>
<reference evidence="4" key="1">
    <citation type="submission" date="2019-03" db="EMBL/GenBank/DDBJ databases">
        <authorList>
            <person name="Mank J."/>
            <person name="Almeida P."/>
        </authorList>
    </citation>
    <scope>NUCLEOTIDE SEQUENCE</scope>
    <source>
        <strain evidence="4">78183</strain>
    </source>
</reference>
<dbReference type="GO" id="GO:0006412">
    <property type="term" value="P:translation"/>
    <property type="evidence" value="ECO:0007669"/>
    <property type="project" value="InterPro"/>
</dbReference>
<evidence type="ECO:0000313" key="4">
    <source>
        <dbReference type="EMBL" id="VFU36355.1"/>
    </source>
</evidence>
<dbReference type="EMBL" id="CAADRP010001113">
    <property type="protein sequence ID" value="VFU36355.1"/>
    <property type="molecule type" value="Genomic_DNA"/>
</dbReference>
<accession>A0A6N2L624</accession>
<dbReference type="AlphaFoldDB" id="A0A6N2L624"/>
<protein>
    <submittedName>
        <fullName evidence="4">Uncharacterized protein</fullName>
    </submittedName>
</protein>
<dbReference type="InterPro" id="IPR012678">
    <property type="entry name" value="Ribosomal_uL23/eL15/eS24_sf"/>
</dbReference>
<keyword evidence="2" id="KW-0689">Ribosomal protein</keyword>
<dbReference type="GO" id="GO:0003729">
    <property type="term" value="F:mRNA binding"/>
    <property type="evidence" value="ECO:0007669"/>
    <property type="project" value="UniProtKB-ARBA"/>
</dbReference>